<comment type="caution">
    <text evidence="4">The sequence shown here is derived from an EMBL/GenBank/DDBJ whole genome shotgun (WGS) entry which is preliminary data.</text>
</comment>
<feature type="compositionally biased region" description="Basic and acidic residues" evidence="2">
    <location>
        <begin position="256"/>
        <end position="281"/>
    </location>
</feature>
<dbReference type="InterPro" id="IPR001012">
    <property type="entry name" value="UBX_dom"/>
</dbReference>
<dbReference type="InterPro" id="IPR049483">
    <property type="entry name" value="FAF1_2-like_UAS"/>
</dbReference>
<gene>
    <name evidence="4" type="ORF">Sradi_4067800</name>
</gene>
<dbReference type="Gene3D" id="3.40.30.10">
    <property type="entry name" value="Glutaredoxin"/>
    <property type="match status" value="1"/>
</dbReference>
<dbReference type="InterPro" id="IPR050730">
    <property type="entry name" value="UBX_domain-protein"/>
</dbReference>
<dbReference type="SUPFAM" id="SSF52833">
    <property type="entry name" value="Thioredoxin-like"/>
    <property type="match status" value="1"/>
</dbReference>
<evidence type="ECO:0000259" key="3">
    <source>
        <dbReference type="PROSITE" id="PS50033"/>
    </source>
</evidence>
<dbReference type="AlphaFoldDB" id="A0AAW2PJ59"/>
<dbReference type="CDD" id="cd01767">
    <property type="entry name" value="UBX"/>
    <property type="match status" value="1"/>
</dbReference>
<dbReference type="InterPro" id="IPR006577">
    <property type="entry name" value="UAS"/>
</dbReference>
<dbReference type="GO" id="GO:0005783">
    <property type="term" value="C:endoplasmic reticulum"/>
    <property type="evidence" value="ECO:0007669"/>
    <property type="project" value="TreeGrafter"/>
</dbReference>
<feature type="domain" description="UBX" evidence="3">
    <location>
        <begin position="296"/>
        <end position="374"/>
    </location>
</feature>
<dbReference type="PROSITE" id="PS50033">
    <property type="entry name" value="UBX"/>
    <property type="match status" value="1"/>
</dbReference>
<name>A0AAW2PJ59_SESRA</name>
<evidence type="ECO:0000313" key="4">
    <source>
        <dbReference type="EMBL" id="KAL0356209.1"/>
    </source>
</evidence>
<sequence length="377" mass="42508">MSRASARELAEASCTGIVRRMVSLPRSILGGFSRVVNQGKDLMGIGGRRPQTFHSQQPLNFPFQDPSYFPLQYPQQPPVVQEEWAFLASFEQQYGTMHPFFYACRFMDALKIAQDEHKFMFMYIHAPEHPFTPSFCRETLCSKWSCSFLMQISYCWGGLAGRGEGLQMASALKVSSFPFCAVVAPAAGDNLAVLQQMEGPLSPAELVEILQRTMEEQGLAFGGGRAKQEEQRQADRRLREEQDAAYVAALQIDQEKERLKKNSNSDHRAKLKPEKPKETSVRKQTTSQKPDTTGVKKAEATQILIRFPNGERREQSFLSTDKIQEIYRYIDSLGLVGVGNYRLVSNFPRKVYGADQMGMSLKDAGLHPKASLFLELL</sequence>
<dbReference type="GO" id="GO:0043130">
    <property type="term" value="F:ubiquitin binding"/>
    <property type="evidence" value="ECO:0007669"/>
    <property type="project" value="TreeGrafter"/>
</dbReference>
<feature type="region of interest" description="Disordered" evidence="2">
    <location>
        <begin position="256"/>
        <end position="297"/>
    </location>
</feature>
<dbReference type="EMBL" id="JACGWJ010000017">
    <property type="protein sequence ID" value="KAL0356209.1"/>
    <property type="molecule type" value="Genomic_DNA"/>
</dbReference>
<dbReference type="InterPro" id="IPR029071">
    <property type="entry name" value="Ubiquitin-like_domsf"/>
</dbReference>
<dbReference type="SMART" id="SM00594">
    <property type="entry name" value="UAS"/>
    <property type="match status" value="1"/>
</dbReference>
<protein>
    <submittedName>
        <fullName evidence="4">Plant UBX domain-containing protein 10</fullName>
    </submittedName>
</protein>
<dbReference type="Pfam" id="PF21021">
    <property type="entry name" value="FAF1"/>
    <property type="match status" value="1"/>
</dbReference>
<dbReference type="SUPFAM" id="SSF54236">
    <property type="entry name" value="Ubiquitin-like"/>
    <property type="match status" value="1"/>
</dbReference>
<organism evidence="4">
    <name type="scientific">Sesamum radiatum</name>
    <name type="common">Black benniseed</name>
    <dbReference type="NCBI Taxonomy" id="300843"/>
    <lineage>
        <taxon>Eukaryota</taxon>
        <taxon>Viridiplantae</taxon>
        <taxon>Streptophyta</taxon>
        <taxon>Embryophyta</taxon>
        <taxon>Tracheophyta</taxon>
        <taxon>Spermatophyta</taxon>
        <taxon>Magnoliopsida</taxon>
        <taxon>eudicotyledons</taxon>
        <taxon>Gunneridae</taxon>
        <taxon>Pentapetalae</taxon>
        <taxon>asterids</taxon>
        <taxon>lamiids</taxon>
        <taxon>Lamiales</taxon>
        <taxon>Pedaliaceae</taxon>
        <taxon>Sesamum</taxon>
    </lineage>
</organism>
<proteinExistence type="predicted"/>
<dbReference type="Gene3D" id="3.10.20.90">
    <property type="entry name" value="Phosphatidylinositol 3-kinase Catalytic Subunit, Chain A, domain 1"/>
    <property type="match status" value="1"/>
</dbReference>
<evidence type="ECO:0000256" key="1">
    <source>
        <dbReference type="ARBA" id="ARBA00022786"/>
    </source>
</evidence>
<evidence type="ECO:0000256" key="2">
    <source>
        <dbReference type="SAM" id="MobiDB-lite"/>
    </source>
</evidence>
<dbReference type="GO" id="GO:0036503">
    <property type="term" value="P:ERAD pathway"/>
    <property type="evidence" value="ECO:0007669"/>
    <property type="project" value="TreeGrafter"/>
</dbReference>
<feature type="compositionally biased region" description="Polar residues" evidence="2">
    <location>
        <begin position="282"/>
        <end position="291"/>
    </location>
</feature>
<reference evidence="4" key="1">
    <citation type="submission" date="2020-06" db="EMBL/GenBank/DDBJ databases">
        <authorList>
            <person name="Li T."/>
            <person name="Hu X."/>
            <person name="Zhang T."/>
            <person name="Song X."/>
            <person name="Zhang H."/>
            <person name="Dai N."/>
            <person name="Sheng W."/>
            <person name="Hou X."/>
            <person name="Wei L."/>
        </authorList>
    </citation>
    <scope>NUCLEOTIDE SEQUENCE</scope>
    <source>
        <strain evidence="4">G02</strain>
        <tissue evidence="4">Leaf</tissue>
    </source>
</reference>
<reference evidence="4" key="2">
    <citation type="journal article" date="2024" name="Plant">
        <title>Genomic evolution and insights into agronomic trait innovations of Sesamum species.</title>
        <authorList>
            <person name="Miao H."/>
            <person name="Wang L."/>
            <person name="Qu L."/>
            <person name="Liu H."/>
            <person name="Sun Y."/>
            <person name="Le M."/>
            <person name="Wang Q."/>
            <person name="Wei S."/>
            <person name="Zheng Y."/>
            <person name="Lin W."/>
            <person name="Duan Y."/>
            <person name="Cao H."/>
            <person name="Xiong S."/>
            <person name="Wang X."/>
            <person name="Wei L."/>
            <person name="Li C."/>
            <person name="Ma Q."/>
            <person name="Ju M."/>
            <person name="Zhao R."/>
            <person name="Li G."/>
            <person name="Mu C."/>
            <person name="Tian Q."/>
            <person name="Mei H."/>
            <person name="Zhang T."/>
            <person name="Gao T."/>
            <person name="Zhang H."/>
        </authorList>
    </citation>
    <scope>NUCLEOTIDE SEQUENCE</scope>
    <source>
        <strain evidence="4">G02</strain>
    </source>
</reference>
<keyword evidence="1" id="KW-0833">Ubl conjugation pathway</keyword>
<dbReference type="Pfam" id="PF00789">
    <property type="entry name" value="UBX"/>
    <property type="match status" value="1"/>
</dbReference>
<dbReference type="PANTHER" id="PTHR23322:SF71">
    <property type="entry name" value="UBIQUITIN-ASSOCIATED (UBA) PROTEIN-RELATED"/>
    <property type="match status" value="1"/>
</dbReference>
<accession>A0AAW2PJ59</accession>
<dbReference type="SMART" id="SM00166">
    <property type="entry name" value="UBX"/>
    <property type="match status" value="1"/>
</dbReference>
<dbReference type="PANTHER" id="PTHR23322">
    <property type="entry name" value="FAS-ASSOCIATED PROTEIN"/>
    <property type="match status" value="1"/>
</dbReference>
<dbReference type="InterPro" id="IPR036249">
    <property type="entry name" value="Thioredoxin-like_sf"/>
</dbReference>